<evidence type="ECO:0000256" key="5">
    <source>
        <dbReference type="ARBA" id="ARBA00029758"/>
    </source>
</evidence>
<comment type="catalytic activity">
    <reaction evidence="1">
        <text>dTDP-4-dehydro-6-deoxy-alpha-D-glucose = dTDP-4-dehydro-beta-L-rhamnose</text>
        <dbReference type="Rhea" id="RHEA:16969"/>
        <dbReference type="ChEBI" id="CHEBI:57649"/>
        <dbReference type="ChEBI" id="CHEBI:62830"/>
        <dbReference type="EC" id="5.1.3.13"/>
    </reaction>
</comment>
<dbReference type="InterPro" id="IPR011051">
    <property type="entry name" value="RmlC_Cupin_sf"/>
</dbReference>
<dbReference type="SUPFAM" id="SSF51182">
    <property type="entry name" value="RmlC-like cupins"/>
    <property type="match status" value="1"/>
</dbReference>
<proteinExistence type="predicted"/>
<dbReference type="InterPro" id="IPR014710">
    <property type="entry name" value="RmlC-like_jellyroll"/>
</dbReference>
<dbReference type="PANTHER" id="PTHR21047">
    <property type="entry name" value="DTDP-6-DEOXY-D-GLUCOSE-3,5 EPIMERASE"/>
    <property type="match status" value="1"/>
</dbReference>
<evidence type="ECO:0000313" key="8">
    <source>
        <dbReference type="EMBL" id="GAA4460698.1"/>
    </source>
</evidence>
<gene>
    <name evidence="8" type="ORF">GCM10023093_03800</name>
</gene>
<dbReference type="CDD" id="cd00438">
    <property type="entry name" value="cupin_RmlC"/>
    <property type="match status" value="1"/>
</dbReference>
<evidence type="ECO:0000256" key="6">
    <source>
        <dbReference type="ARBA" id="ARBA00031424"/>
    </source>
</evidence>
<dbReference type="EC" id="5.1.3.13" evidence="3"/>
<comment type="caution">
    <text evidence="8">The sequence shown here is derived from an EMBL/GenBank/DDBJ whole genome shotgun (WGS) entry which is preliminary data.</text>
</comment>
<evidence type="ECO:0000256" key="2">
    <source>
        <dbReference type="ARBA" id="ARBA00001997"/>
    </source>
</evidence>
<comment type="function">
    <text evidence="2">Catalyzes the epimerization of the C3' and C5'positions of dTDP-6-deoxy-D-xylo-4-hexulose, forming dTDP-6-deoxy-L-lyxo-4-hexulose.</text>
</comment>
<dbReference type="PANTHER" id="PTHR21047:SF2">
    <property type="entry name" value="THYMIDINE DIPHOSPHO-4-KETO-RHAMNOSE 3,5-EPIMERASE"/>
    <property type="match status" value="1"/>
</dbReference>
<evidence type="ECO:0000256" key="3">
    <source>
        <dbReference type="ARBA" id="ARBA00012098"/>
    </source>
</evidence>
<dbReference type="Pfam" id="PF00908">
    <property type="entry name" value="dTDP_sugar_isom"/>
    <property type="match status" value="1"/>
</dbReference>
<protein>
    <recommendedName>
        <fullName evidence="4">dTDP-4-dehydrorhamnose 3,5-epimerase</fullName>
        <ecNumber evidence="3">5.1.3.13</ecNumber>
    </recommendedName>
    <alternativeName>
        <fullName evidence="6">Thymidine diphospho-4-keto-rhamnose 3,5-epimerase</fullName>
    </alternativeName>
    <alternativeName>
        <fullName evidence="5">dTDP-4-keto-6-deoxyglucose 3,5-epimerase</fullName>
    </alternativeName>
    <alternativeName>
        <fullName evidence="7">dTDP-6-deoxy-D-xylo-4-hexulose 3,5-epimerase</fullName>
    </alternativeName>
</protein>
<dbReference type="EMBL" id="BAABFA010000004">
    <property type="protein sequence ID" value="GAA4460698.1"/>
    <property type="molecule type" value="Genomic_DNA"/>
</dbReference>
<organism evidence="8 9">
    <name type="scientific">Nemorincola caseinilytica</name>
    <dbReference type="NCBI Taxonomy" id="2054315"/>
    <lineage>
        <taxon>Bacteria</taxon>
        <taxon>Pseudomonadati</taxon>
        <taxon>Bacteroidota</taxon>
        <taxon>Chitinophagia</taxon>
        <taxon>Chitinophagales</taxon>
        <taxon>Chitinophagaceae</taxon>
        <taxon>Nemorincola</taxon>
    </lineage>
</organism>
<sequence length="180" mass="20174">MQMQLLPLPLEGAYLITLPSSQDVRGTFVKTFHDTSLAAAGISFTLRESYFSFSHKDVIRGMHFQLPPHHHSKVVFCPRGAILDVIVDLRAGSATYGQYYAHELSEDNHMAYFIPEGFAHGFKALTDGAMTYYLVSTEYSRDHDTGIRYDSIGFDWGVKEPIISARDLSFGTLADLKSPF</sequence>
<evidence type="ECO:0000256" key="4">
    <source>
        <dbReference type="ARBA" id="ARBA00019595"/>
    </source>
</evidence>
<evidence type="ECO:0000313" key="9">
    <source>
        <dbReference type="Proteomes" id="UP001500067"/>
    </source>
</evidence>
<dbReference type="Gene3D" id="2.60.120.10">
    <property type="entry name" value="Jelly Rolls"/>
    <property type="match status" value="1"/>
</dbReference>
<dbReference type="InterPro" id="IPR000888">
    <property type="entry name" value="RmlC-like"/>
</dbReference>
<accession>A0ABP8N6L3</accession>
<evidence type="ECO:0000256" key="7">
    <source>
        <dbReference type="ARBA" id="ARBA00033311"/>
    </source>
</evidence>
<dbReference type="Proteomes" id="UP001500067">
    <property type="component" value="Unassembled WGS sequence"/>
</dbReference>
<evidence type="ECO:0000256" key="1">
    <source>
        <dbReference type="ARBA" id="ARBA00001298"/>
    </source>
</evidence>
<keyword evidence="9" id="KW-1185">Reference proteome</keyword>
<reference evidence="9" key="1">
    <citation type="journal article" date="2019" name="Int. J. Syst. Evol. Microbiol.">
        <title>The Global Catalogue of Microorganisms (GCM) 10K type strain sequencing project: providing services to taxonomists for standard genome sequencing and annotation.</title>
        <authorList>
            <consortium name="The Broad Institute Genomics Platform"/>
            <consortium name="The Broad Institute Genome Sequencing Center for Infectious Disease"/>
            <person name="Wu L."/>
            <person name="Ma J."/>
        </authorList>
    </citation>
    <scope>NUCLEOTIDE SEQUENCE [LARGE SCALE GENOMIC DNA]</scope>
    <source>
        <strain evidence="9">JCM 32105</strain>
    </source>
</reference>
<name>A0ABP8N6L3_9BACT</name>